<evidence type="ECO:0000313" key="2">
    <source>
        <dbReference type="EMBL" id="RAI40034.1"/>
    </source>
</evidence>
<dbReference type="RefSeq" id="WP_111356519.1">
    <property type="nucleotide sequence ID" value="NZ_NHSK01000074.1"/>
</dbReference>
<feature type="chain" id="PRO_5016272760" evidence="1">
    <location>
        <begin position="29"/>
        <end position="101"/>
    </location>
</feature>
<feature type="signal peptide" evidence="1">
    <location>
        <begin position="1"/>
        <end position="28"/>
    </location>
</feature>
<name>A0A327KPY1_9BRAD</name>
<gene>
    <name evidence="2" type="ORF">CH338_07560</name>
</gene>
<organism evidence="2 3">
    <name type="scientific">Rhodoplanes elegans</name>
    <dbReference type="NCBI Taxonomy" id="29408"/>
    <lineage>
        <taxon>Bacteria</taxon>
        <taxon>Pseudomonadati</taxon>
        <taxon>Pseudomonadota</taxon>
        <taxon>Alphaproteobacteria</taxon>
        <taxon>Hyphomicrobiales</taxon>
        <taxon>Nitrobacteraceae</taxon>
        <taxon>Rhodoplanes</taxon>
    </lineage>
</organism>
<protein>
    <submittedName>
        <fullName evidence="2">Uncharacterized protein</fullName>
    </submittedName>
</protein>
<comment type="caution">
    <text evidence="2">The sequence shown here is derived from an EMBL/GenBank/DDBJ whole genome shotgun (WGS) entry which is preliminary data.</text>
</comment>
<dbReference type="Proteomes" id="UP000248863">
    <property type="component" value="Unassembled WGS sequence"/>
</dbReference>
<keyword evidence="1" id="KW-0732">Signal</keyword>
<reference evidence="2 3" key="1">
    <citation type="submission" date="2017-07" db="EMBL/GenBank/DDBJ databases">
        <title>Draft Genome Sequences of Select Purple Nonsulfur Bacteria.</title>
        <authorList>
            <person name="Lasarre B."/>
            <person name="Mckinlay J.B."/>
        </authorList>
    </citation>
    <scope>NUCLEOTIDE SEQUENCE [LARGE SCALE GENOMIC DNA]</scope>
    <source>
        <strain evidence="2 3">DSM 11907</strain>
    </source>
</reference>
<accession>A0A327KPY1</accession>
<keyword evidence="3" id="KW-1185">Reference proteome</keyword>
<dbReference type="AlphaFoldDB" id="A0A327KPY1"/>
<evidence type="ECO:0000256" key="1">
    <source>
        <dbReference type="SAM" id="SignalP"/>
    </source>
</evidence>
<sequence>MTSAFSTAFRATVPAIAVLLAGLSSAVAGDTPIRSGWTEIGPSTAQFGPVPVIRLGAIVTAEMAGPVVILRTVKGEIPIDREAFLPYLTGTPAPVMAQGED</sequence>
<proteinExistence type="predicted"/>
<evidence type="ECO:0000313" key="3">
    <source>
        <dbReference type="Proteomes" id="UP000248863"/>
    </source>
</evidence>
<dbReference type="EMBL" id="NPEU01000053">
    <property type="protein sequence ID" value="RAI40034.1"/>
    <property type="molecule type" value="Genomic_DNA"/>
</dbReference>